<dbReference type="InterPro" id="IPR021634">
    <property type="entry name" value="DUF3240"/>
</dbReference>
<sequence length="102" mass="11518">MMSAAYQRLTLVAPRELEEALVETLLELTSTGFTAINVAGHGEGFDQAGIRERVRGRVDRLMLWLLLPDGQADRVLAEVEKRLPHSRIVWWLEPVQARGRLA</sequence>
<dbReference type="SUPFAM" id="SSF54913">
    <property type="entry name" value="GlnB-like"/>
    <property type="match status" value="1"/>
</dbReference>
<dbReference type="Proteomes" id="UP000270530">
    <property type="component" value="Chromosome"/>
</dbReference>
<dbReference type="KEGG" id="rbd:ALSL_0393"/>
<protein>
    <recommendedName>
        <fullName evidence="3">DUF3240 domain-containing protein</fullName>
    </recommendedName>
</protein>
<evidence type="ECO:0000313" key="2">
    <source>
        <dbReference type="Proteomes" id="UP000270530"/>
    </source>
</evidence>
<name>A0A2Z6E2T4_9GAMM</name>
<dbReference type="InterPro" id="IPR015867">
    <property type="entry name" value="N-reg_PII/ATP_PRibTrfase_C"/>
</dbReference>
<dbReference type="OrthoDB" id="9180928at2"/>
<dbReference type="EMBL" id="AP018560">
    <property type="protein sequence ID" value="BBD79064.1"/>
    <property type="molecule type" value="Genomic_DNA"/>
</dbReference>
<dbReference type="InterPro" id="IPR011322">
    <property type="entry name" value="N-reg_PII-like_a/b"/>
</dbReference>
<reference evidence="2" key="2">
    <citation type="submission" date="2018-06" db="EMBL/GenBank/DDBJ databases">
        <title>Genome sequence of Rhodanobacteraceae bacterium strain Dysh456.</title>
        <authorList>
            <person name="Fukui M."/>
        </authorList>
    </citation>
    <scope>NUCLEOTIDE SEQUENCE [LARGE SCALE GENOMIC DNA]</scope>
    <source>
        <strain evidence="2">Dysh456</strain>
    </source>
</reference>
<dbReference type="AlphaFoldDB" id="A0A2Z6E2T4"/>
<proteinExistence type="predicted"/>
<keyword evidence="2" id="KW-1185">Reference proteome</keyword>
<accession>A0A2Z6E2T4</accession>
<evidence type="ECO:0008006" key="3">
    <source>
        <dbReference type="Google" id="ProtNLM"/>
    </source>
</evidence>
<dbReference type="Gene3D" id="3.30.70.120">
    <property type="match status" value="1"/>
</dbReference>
<dbReference type="Pfam" id="PF11582">
    <property type="entry name" value="DUF3240"/>
    <property type="match status" value="1"/>
</dbReference>
<organism evidence="1 2">
    <name type="scientific">Aerosticca soli</name>
    <dbReference type="NCBI Taxonomy" id="2010829"/>
    <lineage>
        <taxon>Bacteria</taxon>
        <taxon>Pseudomonadati</taxon>
        <taxon>Pseudomonadota</taxon>
        <taxon>Gammaproteobacteria</taxon>
        <taxon>Lysobacterales</taxon>
        <taxon>Rhodanobacteraceae</taxon>
        <taxon>Aerosticca</taxon>
    </lineage>
</organism>
<gene>
    <name evidence="1" type="ORF">ALSL_0393</name>
</gene>
<reference evidence="2" key="1">
    <citation type="submission" date="2018-04" db="EMBL/GenBank/DDBJ databases">
        <authorList>
            <person name="Watanabe M."/>
            <person name="Kojima H."/>
        </authorList>
    </citation>
    <scope>NUCLEOTIDE SEQUENCE [LARGE SCALE GENOMIC DNA]</scope>
    <source>
        <strain evidence="2">Dysh456</strain>
    </source>
</reference>
<evidence type="ECO:0000313" key="1">
    <source>
        <dbReference type="EMBL" id="BBD79064.1"/>
    </source>
</evidence>